<dbReference type="OrthoDB" id="9810372at2"/>
<dbReference type="Pfam" id="PF00480">
    <property type="entry name" value="ROK"/>
    <property type="match status" value="1"/>
</dbReference>
<protein>
    <submittedName>
        <fullName evidence="1">ROK family protein</fullName>
    </submittedName>
</protein>
<dbReference type="Gene3D" id="3.30.420.40">
    <property type="match status" value="2"/>
</dbReference>
<dbReference type="EMBL" id="AP019822">
    <property type="protein sequence ID" value="BBM36772.1"/>
    <property type="molecule type" value="Genomic_DNA"/>
</dbReference>
<sequence>MLMYYICIDIGGTSIKYGVLSETGEQLVNGMINTRVTSKENYILADIKKVIKDILEQYSMYKIEGICVSSAGVVDTDKGEIAYAGPTIPKYTGTKIKEELEKEFSLPCEVENDVNCAGLGEYWKGAGKGSKSMVCLTIGTGIGGSIILDGKLLNGVGYTAGEIGYMDVNGKYIQDIASSKYLVQKVCEEKKEKEGIEGKINGLSIFELAKQGDKICIDAIDEMISNLSVGIRNIIYLLNPEIVVIGGGITAQKEYLEEKINKKVNDNMISDTFRKTEIRLAKQGNQAGMLGALYHFLSKRNKIK</sequence>
<dbReference type="STRING" id="714315.GCA_000516535_01724"/>
<dbReference type="InterPro" id="IPR043129">
    <property type="entry name" value="ATPase_NBD"/>
</dbReference>
<dbReference type="AlphaFoldDB" id="A0A510JBW0"/>
<dbReference type="SUPFAM" id="SSF53067">
    <property type="entry name" value="Actin-like ATPase domain"/>
    <property type="match status" value="1"/>
</dbReference>
<dbReference type="KEGG" id="lgo:JCM16774_1717"/>
<dbReference type="PANTHER" id="PTHR18964">
    <property type="entry name" value="ROK (REPRESSOR, ORF, KINASE) FAMILY"/>
    <property type="match status" value="1"/>
</dbReference>
<dbReference type="InterPro" id="IPR000600">
    <property type="entry name" value="ROK"/>
</dbReference>
<accession>A0A510JBW0</accession>
<evidence type="ECO:0000313" key="1">
    <source>
        <dbReference type="EMBL" id="BBM36772.1"/>
    </source>
</evidence>
<name>A0A510JBW0_9FUSO</name>
<reference evidence="1 2" key="1">
    <citation type="submission" date="2019-07" db="EMBL/GenBank/DDBJ databases">
        <title>Complete Genome Sequence of Leptotrichia goodfellowii Strain JCM 16774.</title>
        <authorList>
            <person name="Watanabe S."/>
            <person name="Cui L."/>
        </authorList>
    </citation>
    <scope>NUCLEOTIDE SEQUENCE [LARGE SCALE GENOMIC DNA]</scope>
    <source>
        <strain evidence="1 2">JCM16774</strain>
    </source>
</reference>
<gene>
    <name evidence="1" type="ORF">JCM16774_1717</name>
</gene>
<evidence type="ECO:0000313" key="2">
    <source>
        <dbReference type="Proteomes" id="UP000321606"/>
    </source>
</evidence>
<organism evidence="1 2">
    <name type="scientific">Pseudoleptotrichia goodfellowii</name>
    <dbReference type="NCBI Taxonomy" id="157692"/>
    <lineage>
        <taxon>Bacteria</taxon>
        <taxon>Fusobacteriati</taxon>
        <taxon>Fusobacteriota</taxon>
        <taxon>Fusobacteriia</taxon>
        <taxon>Fusobacteriales</taxon>
        <taxon>Leptotrichiaceae</taxon>
        <taxon>Pseudoleptotrichia</taxon>
    </lineage>
</organism>
<proteinExistence type="predicted"/>
<dbReference type="RefSeq" id="WP_081724201.1">
    <property type="nucleotide sequence ID" value="NZ_AP019822.1"/>
</dbReference>
<dbReference type="PANTHER" id="PTHR18964:SF165">
    <property type="entry name" value="BETA-GLUCOSIDE KINASE"/>
    <property type="match status" value="1"/>
</dbReference>
<dbReference type="Proteomes" id="UP000321606">
    <property type="component" value="Chromosome"/>
</dbReference>
<dbReference type="CDD" id="cd24068">
    <property type="entry name" value="ASKHA_NBD_ROK_FnNanK-like"/>
    <property type="match status" value="1"/>
</dbReference>